<reference evidence="2" key="1">
    <citation type="submission" date="2020-01" db="EMBL/GenBank/DDBJ databases">
        <authorList>
            <consortium name="DOE Joint Genome Institute"/>
            <person name="Haridas S."/>
            <person name="Albert R."/>
            <person name="Binder M."/>
            <person name="Bloem J."/>
            <person name="Labutti K."/>
            <person name="Salamov A."/>
            <person name="Andreopoulos B."/>
            <person name="Baker S.E."/>
            <person name="Barry K."/>
            <person name="Bills G."/>
            <person name="Bluhm B.H."/>
            <person name="Cannon C."/>
            <person name="Castanera R."/>
            <person name="Culley D.E."/>
            <person name="Daum C."/>
            <person name="Ezra D."/>
            <person name="Gonzalez J.B."/>
            <person name="Henrissat B."/>
            <person name="Kuo A."/>
            <person name="Liang C."/>
            <person name="Lipzen A."/>
            <person name="Lutzoni F."/>
            <person name="Magnuson J."/>
            <person name="Mondo S."/>
            <person name="Nolan M."/>
            <person name="Ohm R."/>
            <person name="Pangilinan J."/>
            <person name="Park H.-J."/>
            <person name="Ramirez L."/>
            <person name="Alfaro M."/>
            <person name="Sun H."/>
            <person name="Tritt A."/>
            <person name="Yoshinaga Y."/>
            <person name="Zwiers L.-H."/>
            <person name="Turgeon B.G."/>
            <person name="Goodwin S.B."/>
            <person name="Spatafora J.W."/>
            <person name="Crous P.W."/>
            <person name="Grigoriev I.V."/>
        </authorList>
    </citation>
    <scope>NUCLEOTIDE SEQUENCE</scope>
    <source>
        <strain evidence="2">IPT5</strain>
    </source>
</reference>
<name>A0A6A7B6V9_9PLEO</name>
<keyword evidence="1" id="KW-0732">Signal</keyword>
<gene>
    <name evidence="2" type="ORF">T440DRAFT_468824</name>
</gene>
<accession>A0A6A7B6V9</accession>
<dbReference type="EMBL" id="MU006308">
    <property type="protein sequence ID" value="KAF2850145.1"/>
    <property type="molecule type" value="Genomic_DNA"/>
</dbReference>
<feature type="chain" id="PRO_5025357003" evidence="1">
    <location>
        <begin position="16"/>
        <end position="98"/>
    </location>
</feature>
<feature type="signal peptide" evidence="1">
    <location>
        <begin position="1"/>
        <end position="15"/>
    </location>
</feature>
<sequence>MKLLRSCLLTATVLATGVRSSVDPRAYSTNDTERHEFNAGRTLSVGWMLYEGYLPLDLWGPLQIITQLSATYPMTLALINKEIGPVSNVNFPLPHHHP</sequence>
<proteinExistence type="predicted"/>
<evidence type="ECO:0000256" key="1">
    <source>
        <dbReference type="SAM" id="SignalP"/>
    </source>
</evidence>
<dbReference type="AlphaFoldDB" id="A0A6A7B6V9"/>
<keyword evidence="3" id="KW-1185">Reference proteome</keyword>
<protein>
    <submittedName>
        <fullName evidence="2">Uncharacterized protein</fullName>
    </submittedName>
</protein>
<dbReference type="Proteomes" id="UP000799423">
    <property type="component" value="Unassembled WGS sequence"/>
</dbReference>
<organism evidence="2 3">
    <name type="scientific">Plenodomus tracheiphilus IPT5</name>
    <dbReference type="NCBI Taxonomy" id="1408161"/>
    <lineage>
        <taxon>Eukaryota</taxon>
        <taxon>Fungi</taxon>
        <taxon>Dikarya</taxon>
        <taxon>Ascomycota</taxon>
        <taxon>Pezizomycotina</taxon>
        <taxon>Dothideomycetes</taxon>
        <taxon>Pleosporomycetidae</taxon>
        <taxon>Pleosporales</taxon>
        <taxon>Pleosporineae</taxon>
        <taxon>Leptosphaeriaceae</taxon>
        <taxon>Plenodomus</taxon>
    </lineage>
</organism>
<evidence type="ECO:0000313" key="3">
    <source>
        <dbReference type="Proteomes" id="UP000799423"/>
    </source>
</evidence>
<evidence type="ECO:0000313" key="2">
    <source>
        <dbReference type="EMBL" id="KAF2850145.1"/>
    </source>
</evidence>